<evidence type="ECO:0000256" key="2">
    <source>
        <dbReference type="ARBA" id="ARBA00023015"/>
    </source>
</evidence>
<evidence type="ECO:0000256" key="3">
    <source>
        <dbReference type="ARBA" id="ARBA00023125"/>
    </source>
</evidence>
<keyword evidence="7" id="KW-1185">Reference proteome</keyword>
<comment type="similarity">
    <text evidence="1">Belongs to the LysR transcriptional regulatory family.</text>
</comment>
<keyword evidence="3 6" id="KW-0238">DNA-binding</keyword>
<proteinExistence type="inferred from homology"/>
<dbReference type="EMBL" id="PVTD01000001">
    <property type="protein sequence ID" value="PRY26854.1"/>
    <property type="molecule type" value="Genomic_DNA"/>
</dbReference>
<dbReference type="GO" id="GO:0006351">
    <property type="term" value="P:DNA-templated transcription"/>
    <property type="evidence" value="ECO:0007669"/>
    <property type="project" value="TreeGrafter"/>
</dbReference>
<keyword evidence="2" id="KW-0805">Transcription regulation</keyword>
<feature type="domain" description="HTH lysR-type" evidence="5">
    <location>
        <begin position="1"/>
        <end position="59"/>
    </location>
</feature>
<dbReference type="PROSITE" id="PS50931">
    <property type="entry name" value="HTH_LYSR"/>
    <property type="match status" value="1"/>
</dbReference>
<gene>
    <name evidence="6" type="ORF">CLV78_101958</name>
</gene>
<dbReference type="AlphaFoldDB" id="A0A2T0S0A2"/>
<dbReference type="Gene3D" id="3.40.190.290">
    <property type="match status" value="1"/>
</dbReference>
<evidence type="ECO:0000313" key="6">
    <source>
        <dbReference type="EMBL" id="PRY26854.1"/>
    </source>
</evidence>
<dbReference type="Pfam" id="PF00126">
    <property type="entry name" value="HTH_1"/>
    <property type="match status" value="1"/>
</dbReference>
<sequence length="291" mass="32300">MDKWTELRTAYSVAKLGTVSAAAEALGYHRATVNRHIDLLEETLGAPIFIRHARGYALTDLGEDMLQVAQKTEELTNDLANRARSGDAGLEGEIRVTALPVFLRILMGPIERFRQDNPRCRVSILASSELARLEHGDAHVALRVGERPDHPDYVVTPFGSTTTNLYAQESYIARRGMPAGAHDLDGHEFVVLQGLPQRLPFARWFTERVSQSQIAVSSAHPQAVTEAVKAGLGLGFLGEIDAERRPDLHPVLPPEEAWASQLWLVTHVDLHRTEKVQAMLKCLREVRCPDP</sequence>
<name>A0A2T0S0A2_9RHOB</name>
<dbReference type="Gene3D" id="1.10.10.10">
    <property type="entry name" value="Winged helix-like DNA-binding domain superfamily/Winged helix DNA-binding domain"/>
    <property type="match status" value="1"/>
</dbReference>
<dbReference type="OrthoDB" id="9796526at2"/>
<dbReference type="InterPro" id="IPR058163">
    <property type="entry name" value="LysR-type_TF_proteobact-type"/>
</dbReference>
<dbReference type="PANTHER" id="PTHR30537">
    <property type="entry name" value="HTH-TYPE TRANSCRIPTIONAL REGULATOR"/>
    <property type="match status" value="1"/>
</dbReference>
<dbReference type="InterPro" id="IPR000847">
    <property type="entry name" value="LysR_HTH_N"/>
</dbReference>
<evidence type="ECO:0000256" key="1">
    <source>
        <dbReference type="ARBA" id="ARBA00009437"/>
    </source>
</evidence>
<accession>A0A2T0S0A2</accession>
<reference evidence="6 7" key="1">
    <citation type="submission" date="2018-03" db="EMBL/GenBank/DDBJ databases">
        <title>Genomic Encyclopedia of Archaeal and Bacterial Type Strains, Phase II (KMG-II): from individual species to whole genera.</title>
        <authorList>
            <person name="Goeker M."/>
        </authorList>
    </citation>
    <scope>NUCLEOTIDE SEQUENCE [LARGE SCALE GENOMIC DNA]</scope>
    <source>
        <strain evidence="6 7">DSM 29328</strain>
    </source>
</reference>
<dbReference type="InterPro" id="IPR036390">
    <property type="entry name" value="WH_DNA-bd_sf"/>
</dbReference>
<dbReference type="RefSeq" id="WP_106203774.1">
    <property type="nucleotide sequence ID" value="NZ_PVTD01000001.1"/>
</dbReference>
<dbReference type="InterPro" id="IPR036388">
    <property type="entry name" value="WH-like_DNA-bd_sf"/>
</dbReference>
<protein>
    <submittedName>
        <fullName evidence="6">DNA-binding transcriptional LysR family regulator</fullName>
    </submittedName>
</protein>
<evidence type="ECO:0000259" key="5">
    <source>
        <dbReference type="PROSITE" id="PS50931"/>
    </source>
</evidence>
<keyword evidence="4" id="KW-0804">Transcription</keyword>
<comment type="caution">
    <text evidence="6">The sequence shown here is derived from an EMBL/GenBank/DDBJ whole genome shotgun (WGS) entry which is preliminary data.</text>
</comment>
<evidence type="ECO:0000256" key="4">
    <source>
        <dbReference type="ARBA" id="ARBA00023163"/>
    </source>
</evidence>
<dbReference type="PANTHER" id="PTHR30537:SF3">
    <property type="entry name" value="TRANSCRIPTIONAL REGULATORY PROTEIN"/>
    <property type="match status" value="1"/>
</dbReference>
<dbReference type="GO" id="GO:0043565">
    <property type="term" value="F:sequence-specific DNA binding"/>
    <property type="evidence" value="ECO:0007669"/>
    <property type="project" value="TreeGrafter"/>
</dbReference>
<evidence type="ECO:0000313" key="7">
    <source>
        <dbReference type="Proteomes" id="UP000239480"/>
    </source>
</evidence>
<dbReference type="InterPro" id="IPR005119">
    <property type="entry name" value="LysR_subst-bd"/>
</dbReference>
<dbReference type="Pfam" id="PF03466">
    <property type="entry name" value="LysR_substrate"/>
    <property type="match status" value="1"/>
</dbReference>
<dbReference type="SUPFAM" id="SSF46785">
    <property type="entry name" value="Winged helix' DNA-binding domain"/>
    <property type="match status" value="1"/>
</dbReference>
<dbReference type="Proteomes" id="UP000239480">
    <property type="component" value="Unassembled WGS sequence"/>
</dbReference>
<dbReference type="GO" id="GO:0003700">
    <property type="term" value="F:DNA-binding transcription factor activity"/>
    <property type="evidence" value="ECO:0007669"/>
    <property type="project" value="InterPro"/>
</dbReference>
<dbReference type="SUPFAM" id="SSF53850">
    <property type="entry name" value="Periplasmic binding protein-like II"/>
    <property type="match status" value="1"/>
</dbReference>
<organism evidence="6 7">
    <name type="scientific">Aliiruegeria haliotis</name>
    <dbReference type="NCBI Taxonomy" id="1280846"/>
    <lineage>
        <taxon>Bacteria</taxon>
        <taxon>Pseudomonadati</taxon>
        <taxon>Pseudomonadota</taxon>
        <taxon>Alphaproteobacteria</taxon>
        <taxon>Rhodobacterales</taxon>
        <taxon>Roseobacteraceae</taxon>
        <taxon>Aliiruegeria</taxon>
    </lineage>
</organism>